<dbReference type="AlphaFoldDB" id="A0A803QYU7"/>
<reference evidence="2" key="2">
    <citation type="submission" date="2021-03" db="UniProtKB">
        <authorList>
            <consortium name="EnsemblPlants"/>
        </authorList>
    </citation>
    <scope>IDENTIFICATION</scope>
</reference>
<evidence type="ECO:0000313" key="3">
    <source>
        <dbReference type="Proteomes" id="UP000596661"/>
    </source>
</evidence>
<accession>A0A803QYU7</accession>
<evidence type="ECO:0000313" key="2">
    <source>
        <dbReference type="EnsemblPlants" id="cds.novel_model_3036_5bd9a17a"/>
    </source>
</evidence>
<reference evidence="2" key="1">
    <citation type="submission" date="2018-11" db="EMBL/GenBank/DDBJ databases">
        <authorList>
            <person name="Grassa J C."/>
        </authorList>
    </citation>
    <scope>NUCLEOTIDE SEQUENCE [LARGE SCALE GENOMIC DNA]</scope>
</reference>
<evidence type="ECO:0000256" key="1">
    <source>
        <dbReference type="SAM" id="MobiDB-lite"/>
    </source>
</evidence>
<organism evidence="2 3">
    <name type="scientific">Cannabis sativa</name>
    <name type="common">Hemp</name>
    <name type="synonym">Marijuana</name>
    <dbReference type="NCBI Taxonomy" id="3483"/>
    <lineage>
        <taxon>Eukaryota</taxon>
        <taxon>Viridiplantae</taxon>
        <taxon>Streptophyta</taxon>
        <taxon>Embryophyta</taxon>
        <taxon>Tracheophyta</taxon>
        <taxon>Spermatophyta</taxon>
        <taxon>Magnoliopsida</taxon>
        <taxon>eudicotyledons</taxon>
        <taxon>Gunneridae</taxon>
        <taxon>Pentapetalae</taxon>
        <taxon>rosids</taxon>
        <taxon>fabids</taxon>
        <taxon>Rosales</taxon>
        <taxon>Cannabaceae</taxon>
        <taxon>Cannabis</taxon>
    </lineage>
</organism>
<dbReference type="Proteomes" id="UP000596661">
    <property type="component" value="Chromosome 3"/>
</dbReference>
<dbReference type="EnsemblPlants" id="novel_model_3036_5bd9a17a">
    <property type="protein sequence ID" value="cds.novel_model_3036_5bd9a17a"/>
    <property type="gene ID" value="novel_gene_1621_5bd9a17a"/>
</dbReference>
<dbReference type="Gramene" id="novel_model_3036_5bd9a17a">
    <property type="protein sequence ID" value="cds.novel_model_3036_5bd9a17a"/>
    <property type="gene ID" value="novel_gene_1621_5bd9a17a"/>
</dbReference>
<proteinExistence type="predicted"/>
<name>A0A803QYU7_CANSA</name>
<dbReference type="EMBL" id="UZAU01000258">
    <property type="status" value="NOT_ANNOTATED_CDS"/>
    <property type="molecule type" value="Genomic_DNA"/>
</dbReference>
<sequence length="72" mass="8751">MMIIMIIISQPFHNHLQYNSKLLEEEEEEEEERRRRSKKRKKKVKEEEENKKVGLVGKNPSFFTLLYMVLIS</sequence>
<feature type="region of interest" description="Disordered" evidence="1">
    <location>
        <begin position="23"/>
        <end position="51"/>
    </location>
</feature>
<protein>
    <submittedName>
        <fullName evidence="2">Uncharacterized protein</fullName>
    </submittedName>
</protein>
<keyword evidence="3" id="KW-1185">Reference proteome</keyword>